<evidence type="ECO:0000313" key="2">
    <source>
        <dbReference type="EMBL" id="ELP92581.1"/>
    </source>
</evidence>
<name>A0A0A1UGD6_ENTIV</name>
<dbReference type="CDD" id="cd01310">
    <property type="entry name" value="TatD_DNAse"/>
    <property type="match status" value="1"/>
</dbReference>
<dbReference type="Proteomes" id="UP000014680">
    <property type="component" value="Unassembled WGS sequence"/>
</dbReference>
<proteinExistence type="predicted"/>
<dbReference type="InterPro" id="IPR018228">
    <property type="entry name" value="DNase_TatD-rel_CS"/>
</dbReference>
<dbReference type="AlphaFoldDB" id="A0A0A1UGD6"/>
<dbReference type="EMBL" id="KB206336">
    <property type="protein sequence ID" value="ELP92581.1"/>
    <property type="molecule type" value="Genomic_DNA"/>
</dbReference>
<keyword evidence="1 2" id="KW-0378">Hydrolase</keyword>
<dbReference type="InterPro" id="IPR032466">
    <property type="entry name" value="Metal_Hydrolase"/>
</dbReference>
<sequence>GLDYHPFPGMGYADKETQKTSFLLQIELAKKLQKPIVLHTREADEDTQKTMTENIPFDFPMDIHCYTASLDFAKWVLEKYPNAYFGFAGVVTFKNAKNVLDVVKVVPLDKILLETDAPFMAPIPFRGKPSHSGMIPWIAETIAKTKGVSLEEVLRQTTINAKKLFKI</sequence>
<protein>
    <submittedName>
        <fullName evidence="2">Hydrolase TatD family protein</fullName>
    </submittedName>
</protein>
<dbReference type="OMA" id="VRIAHEC"/>
<dbReference type="GO" id="GO:0016788">
    <property type="term" value="F:hydrolase activity, acting on ester bonds"/>
    <property type="evidence" value="ECO:0007669"/>
    <property type="project" value="InterPro"/>
</dbReference>
<dbReference type="RefSeq" id="XP_004259352.1">
    <property type="nucleotide sequence ID" value="XM_004259304.1"/>
</dbReference>
<dbReference type="SUPFAM" id="SSF51556">
    <property type="entry name" value="Metallo-dependent hydrolases"/>
    <property type="match status" value="1"/>
</dbReference>
<dbReference type="OrthoDB" id="6079689at2759"/>
<gene>
    <name evidence="2" type="ORF">EIN_074240</name>
</gene>
<keyword evidence="3" id="KW-1185">Reference proteome</keyword>
<dbReference type="Pfam" id="PF01026">
    <property type="entry name" value="TatD_DNase"/>
    <property type="match status" value="1"/>
</dbReference>
<dbReference type="VEuPathDB" id="AmoebaDB:EIN_074240"/>
<dbReference type="Gene3D" id="3.20.20.140">
    <property type="entry name" value="Metal-dependent hydrolases"/>
    <property type="match status" value="1"/>
</dbReference>
<accession>A0A0A1UGD6</accession>
<feature type="non-terminal residue" evidence="2">
    <location>
        <position position="1"/>
    </location>
</feature>
<dbReference type="PANTHER" id="PTHR46124">
    <property type="entry name" value="D-AMINOACYL-TRNA DEACYLASE"/>
    <property type="match status" value="1"/>
</dbReference>
<dbReference type="PROSITE" id="PS01091">
    <property type="entry name" value="TATD_3"/>
    <property type="match status" value="1"/>
</dbReference>
<dbReference type="PROSITE" id="PS01090">
    <property type="entry name" value="TATD_2"/>
    <property type="match status" value="1"/>
</dbReference>
<evidence type="ECO:0000313" key="3">
    <source>
        <dbReference type="Proteomes" id="UP000014680"/>
    </source>
</evidence>
<evidence type="ECO:0000256" key="1">
    <source>
        <dbReference type="ARBA" id="ARBA00022801"/>
    </source>
</evidence>
<dbReference type="InterPro" id="IPR001130">
    <property type="entry name" value="TatD-like"/>
</dbReference>
<dbReference type="KEGG" id="eiv:EIN_074240"/>
<dbReference type="PANTHER" id="PTHR46124:SF2">
    <property type="entry name" value="D-AMINOACYL-TRNA DEACYLASE"/>
    <property type="match status" value="1"/>
</dbReference>
<reference evidence="2 3" key="1">
    <citation type="submission" date="2012-10" db="EMBL/GenBank/DDBJ databases">
        <authorList>
            <person name="Zafar N."/>
            <person name="Inman J."/>
            <person name="Hall N."/>
            <person name="Lorenzi H."/>
            <person name="Caler E."/>
        </authorList>
    </citation>
    <scope>NUCLEOTIDE SEQUENCE [LARGE SCALE GENOMIC DNA]</scope>
    <source>
        <strain evidence="2 3">IP1</strain>
    </source>
</reference>
<dbReference type="GeneID" id="14891552"/>
<organism evidence="2 3">
    <name type="scientific">Entamoeba invadens IP1</name>
    <dbReference type="NCBI Taxonomy" id="370355"/>
    <lineage>
        <taxon>Eukaryota</taxon>
        <taxon>Amoebozoa</taxon>
        <taxon>Evosea</taxon>
        <taxon>Archamoebae</taxon>
        <taxon>Mastigamoebida</taxon>
        <taxon>Entamoebidae</taxon>
        <taxon>Entamoeba</taxon>
    </lineage>
</organism>